<dbReference type="SUPFAM" id="SSF141322">
    <property type="entry name" value="NfeD domain-like"/>
    <property type="match status" value="1"/>
</dbReference>
<dbReference type="Gene3D" id="2.40.50.140">
    <property type="entry name" value="Nucleic acid-binding proteins"/>
    <property type="match status" value="1"/>
</dbReference>
<dbReference type="AlphaFoldDB" id="A0A4V3D9J2"/>
<feature type="domain" description="NfeD-like C-terminal" evidence="6">
    <location>
        <begin position="93"/>
        <end position="147"/>
    </location>
</feature>
<evidence type="ECO:0000256" key="2">
    <source>
        <dbReference type="ARBA" id="ARBA00022692"/>
    </source>
</evidence>
<proteinExistence type="predicted"/>
<evidence type="ECO:0000256" key="4">
    <source>
        <dbReference type="ARBA" id="ARBA00023136"/>
    </source>
</evidence>
<dbReference type="GO" id="GO:0005886">
    <property type="term" value="C:plasma membrane"/>
    <property type="evidence" value="ECO:0007669"/>
    <property type="project" value="TreeGrafter"/>
</dbReference>
<keyword evidence="2 5" id="KW-0812">Transmembrane</keyword>
<feature type="transmembrane region" description="Helical" evidence="5">
    <location>
        <begin position="12"/>
        <end position="45"/>
    </location>
</feature>
<keyword evidence="4 5" id="KW-0472">Membrane</keyword>
<evidence type="ECO:0000313" key="7">
    <source>
        <dbReference type="EMBL" id="TDQ57198.1"/>
    </source>
</evidence>
<dbReference type="InterPro" id="IPR002810">
    <property type="entry name" value="NfeD-like_C"/>
</dbReference>
<evidence type="ECO:0000256" key="3">
    <source>
        <dbReference type="ARBA" id="ARBA00022989"/>
    </source>
</evidence>
<dbReference type="InterPro" id="IPR052165">
    <property type="entry name" value="Membrane_assoc_protease"/>
</dbReference>
<comment type="caution">
    <text evidence="7">The sequence shown here is derived from an EMBL/GenBank/DDBJ whole genome shotgun (WGS) entry which is preliminary data.</text>
</comment>
<protein>
    <recommendedName>
        <fullName evidence="6">NfeD-like C-terminal domain-containing protein</fullName>
    </recommendedName>
</protein>
<dbReference type="OrthoDB" id="6402862at2"/>
<reference evidence="7 8" key="1">
    <citation type="submission" date="2019-03" db="EMBL/GenBank/DDBJ databases">
        <title>Genomic Encyclopedia of Type Strains, Phase IV (KMG-IV): sequencing the most valuable type-strain genomes for metagenomic binning, comparative biology and taxonomic classification.</title>
        <authorList>
            <person name="Goeker M."/>
        </authorList>
    </citation>
    <scope>NUCLEOTIDE SEQUENCE [LARGE SCALE GENOMIC DNA]</scope>
    <source>
        <strain evidence="7 8">DSM 28403</strain>
    </source>
</reference>
<feature type="transmembrane region" description="Helical" evidence="5">
    <location>
        <begin position="51"/>
        <end position="72"/>
    </location>
</feature>
<dbReference type="Pfam" id="PF01957">
    <property type="entry name" value="NfeD"/>
    <property type="match status" value="1"/>
</dbReference>
<organism evidence="7 8">
    <name type="scientific">Mesocricetibacter intestinalis</name>
    <dbReference type="NCBI Taxonomy" id="1521930"/>
    <lineage>
        <taxon>Bacteria</taxon>
        <taxon>Pseudomonadati</taxon>
        <taxon>Pseudomonadota</taxon>
        <taxon>Gammaproteobacteria</taxon>
        <taxon>Pasteurellales</taxon>
        <taxon>Pasteurellaceae</taxon>
        <taxon>Mesocricetibacter</taxon>
    </lineage>
</organism>
<dbReference type="RefSeq" id="WP_133545202.1">
    <property type="nucleotide sequence ID" value="NZ_SNYQ01000006.1"/>
</dbReference>
<evidence type="ECO:0000256" key="5">
    <source>
        <dbReference type="SAM" id="Phobius"/>
    </source>
</evidence>
<name>A0A4V3D9J2_9PAST</name>
<gene>
    <name evidence="7" type="ORF">EDC45_1593</name>
</gene>
<dbReference type="EMBL" id="SNYQ01000006">
    <property type="protein sequence ID" value="TDQ57198.1"/>
    <property type="molecule type" value="Genomic_DNA"/>
</dbReference>
<evidence type="ECO:0000259" key="6">
    <source>
        <dbReference type="Pfam" id="PF01957"/>
    </source>
</evidence>
<dbReference type="InterPro" id="IPR012340">
    <property type="entry name" value="NA-bd_OB-fold"/>
</dbReference>
<dbReference type="PANTHER" id="PTHR33507">
    <property type="entry name" value="INNER MEMBRANE PROTEIN YBBJ"/>
    <property type="match status" value="1"/>
</dbReference>
<evidence type="ECO:0000256" key="1">
    <source>
        <dbReference type="ARBA" id="ARBA00004141"/>
    </source>
</evidence>
<dbReference type="Proteomes" id="UP000295657">
    <property type="component" value="Unassembled WGS sequence"/>
</dbReference>
<comment type="subcellular location">
    <subcellularLocation>
        <location evidence="1">Membrane</location>
        <topology evidence="1">Multi-pass membrane protein</topology>
    </subcellularLocation>
</comment>
<dbReference type="PANTHER" id="PTHR33507:SF3">
    <property type="entry name" value="INNER MEMBRANE PROTEIN YBBJ"/>
    <property type="match status" value="1"/>
</dbReference>
<sequence length="149" mass="16750">MEWLTNWGLWHWLILGFVLLIGEIIIPGIFLLWWGLAALIIALPAWLLPSLSLTLLAVLYALLSLLLSLVWWKYQHGRDMRDQAVSVLNRRDQAMIGMQGRVSEIGEGRIGRGCFGDTTWRIEGEGLAVGDTVEVLSVRGITLSVRKIN</sequence>
<keyword evidence="3 5" id="KW-1133">Transmembrane helix</keyword>
<accession>A0A4V3D9J2</accession>
<evidence type="ECO:0000313" key="8">
    <source>
        <dbReference type="Proteomes" id="UP000295657"/>
    </source>
</evidence>
<keyword evidence="8" id="KW-1185">Reference proteome</keyword>